<evidence type="ECO:0000313" key="2">
    <source>
        <dbReference type="EMBL" id="KKM94706.1"/>
    </source>
</evidence>
<organism evidence="2">
    <name type="scientific">marine sediment metagenome</name>
    <dbReference type="NCBI Taxonomy" id="412755"/>
    <lineage>
        <taxon>unclassified sequences</taxon>
        <taxon>metagenomes</taxon>
        <taxon>ecological metagenomes</taxon>
    </lineage>
</organism>
<dbReference type="InterPro" id="IPR011051">
    <property type="entry name" value="RmlC_Cupin_sf"/>
</dbReference>
<dbReference type="InterPro" id="IPR014710">
    <property type="entry name" value="RmlC-like_jellyroll"/>
</dbReference>
<dbReference type="AlphaFoldDB" id="A0A0F9M5S6"/>
<feature type="domain" description="Cupin type-2" evidence="1">
    <location>
        <begin position="48"/>
        <end position="107"/>
    </location>
</feature>
<dbReference type="EMBL" id="LAZR01006103">
    <property type="protein sequence ID" value="KKM94706.1"/>
    <property type="molecule type" value="Genomic_DNA"/>
</dbReference>
<gene>
    <name evidence="2" type="ORF">LCGC14_1195560</name>
</gene>
<dbReference type="SUPFAM" id="SSF51182">
    <property type="entry name" value="RmlC-like cupins"/>
    <property type="match status" value="1"/>
</dbReference>
<reference evidence="2" key="1">
    <citation type="journal article" date="2015" name="Nature">
        <title>Complex archaea that bridge the gap between prokaryotes and eukaryotes.</title>
        <authorList>
            <person name="Spang A."/>
            <person name="Saw J.H."/>
            <person name="Jorgensen S.L."/>
            <person name="Zaremba-Niedzwiedzka K."/>
            <person name="Martijn J."/>
            <person name="Lind A.E."/>
            <person name="van Eijk R."/>
            <person name="Schleper C."/>
            <person name="Guy L."/>
            <person name="Ettema T.J."/>
        </authorList>
    </citation>
    <scope>NUCLEOTIDE SEQUENCE</scope>
</reference>
<protein>
    <recommendedName>
        <fullName evidence="1">Cupin type-2 domain-containing protein</fullName>
    </recommendedName>
</protein>
<sequence length="135" mass="15946">MDRLEYINRRFVLNIQVSKASDIHEDKRRKLTAVFNEEFTARQIKVIEVKEDSVLGNHYHKYREMFYILKGRGVFTLVDIKTQERMVITLTTGDKLILNPEIAHRVDMKKGTITIEATEAPYISAELNDWRYQID</sequence>
<comment type="caution">
    <text evidence="2">The sequence shown here is derived from an EMBL/GenBank/DDBJ whole genome shotgun (WGS) entry which is preliminary data.</text>
</comment>
<proteinExistence type="predicted"/>
<accession>A0A0F9M5S6</accession>
<dbReference type="InterPro" id="IPR013096">
    <property type="entry name" value="Cupin_2"/>
</dbReference>
<dbReference type="Pfam" id="PF07883">
    <property type="entry name" value="Cupin_2"/>
    <property type="match status" value="1"/>
</dbReference>
<evidence type="ECO:0000259" key="1">
    <source>
        <dbReference type="Pfam" id="PF07883"/>
    </source>
</evidence>
<name>A0A0F9M5S6_9ZZZZ</name>
<dbReference type="Gene3D" id="2.60.120.10">
    <property type="entry name" value="Jelly Rolls"/>
    <property type="match status" value="1"/>
</dbReference>